<evidence type="ECO:0000313" key="3">
    <source>
        <dbReference type="Proteomes" id="UP000217784"/>
    </source>
</evidence>
<reference evidence="2 3" key="1">
    <citation type="journal article" date="2017" name="BMC Genomics">
        <title>Genomic analysis of methanogenic archaea reveals a shift towards energy conservation.</title>
        <authorList>
            <person name="Gilmore S.P."/>
            <person name="Henske J.K."/>
            <person name="Sexton J.A."/>
            <person name="Solomon K.V."/>
            <person name="Seppala S."/>
            <person name="Yoo J.I."/>
            <person name="Huyett L.M."/>
            <person name="Pressman A."/>
            <person name="Cogan J.Z."/>
            <person name="Kivenson V."/>
            <person name="Peng X."/>
            <person name="Tan Y."/>
            <person name="Valentine D.L."/>
            <person name="O'Malley M.A."/>
        </authorList>
    </citation>
    <scope>NUCLEOTIDE SEQUENCE [LARGE SCALE GENOMIC DNA]</scope>
    <source>
        <strain evidence="2 3">M.o.H.</strain>
    </source>
</reference>
<dbReference type="InterPro" id="IPR057527">
    <property type="entry name" value="HVO_A0261-like_N"/>
</dbReference>
<dbReference type="OrthoDB" id="80873at2157"/>
<organism evidence="2 3">
    <name type="scientific">Methanobacterium bryantii</name>
    <dbReference type="NCBI Taxonomy" id="2161"/>
    <lineage>
        <taxon>Archaea</taxon>
        <taxon>Methanobacteriati</taxon>
        <taxon>Methanobacteriota</taxon>
        <taxon>Methanomada group</taxon>
        <taxon>Methanobacteria</taxon>
        <taxon>Methanobacteriales</taxon>
        <taxon>Methanobacteriaceae</taxon>
        <taxon>Methanobacterium</taxon>
    </lineage>
</organism>
<dbReference type="Pfam" id="PF25213">
    <property type="entry name" value="HVO_A0261_N"/>
    <property type="match status" value="1"/>
</dbReference>
<comment type="caution">
    <text evidence="2">The sequence shown here is derived from an EMBL/GenBank/DDBJ whole genome shotgun (WGS) entry which is preliminary data.</text>
</comment>
<dbReference type="Proteomes" id="UP000217784">
    <property type="component" value="Unassembled WGS sequence"/>
</dbReference>
<dbReference type="AlphaFoldDB" id="A0A2A2HA27"/>
<dbReference type="InterPro" id="IPR036390">
    <property type="entry name" value="WH_DNA-bd_sf"/>
</dbReference>
<dbReference type="EMBL" id="LMVM01000001">
    <property type="protein sequence ID" value="PAV06113.1"/>
    <property type="molecule type" value="Genomic_DNA"/>
</dbReference>
<proteinExistence type="predicted"/>
<evidence type="ECO:0000313" key="2">
    <source>
        <dbReference type="EMBL" id="PAV06113.1"/>
    </source>
</evidence>
<name>A0A2A2HA27_METBR</name>
<gene>
    <name evidence="2" type="ORF">ASJ80_14875</name>
</gene>
<evidence type="ECO:0000259" key="1">
    <source>
        <dbReference type="Pfam" id="PF25213"/>
    </source>
</evidence>
<dbReference type="CDD" id="cd00090">
    <property type="entry name" value="HTH_ARSR"/>
    <property type="match status" value="1"/>
</dbReference>
<dbReference type="SUPFAM" id="SSF46785">
    <property type="entry name" value="Winged helix' DNA-binding domain"/>
    <property type="match status" value="1"/>
</dbReference>
<sequence>MRTLITNLKGQCLFNASMKTQAEGVIILSGKHRRRTELDKFIKGGEIKIETENPVEICKEISEVINAAKKHGEIFVAYGGDDLGSLLNFVANKEGINAIFSCHNEKVIRIPLLKLDVSKTRQKILEVLANEDLSAAEIGKSVNISRAMVYKHLAGLMDRGLVKKSRLFEKYSITQAGRIVII</sequence>
<dbReference type="Gene3D" id="1.10.10.10">
    <property type="entry name" value="Winged helix-like DNA-binding domain superfamily/Winged helix DNA-binding domain"/>
    <property type="match status" value="1"/>
</dbReference>
<dbReference type="InterPro" id="IPR036388">
    <property type="entry name" value="WH-like_DNA-bd_sf"/>
</dbReference>
<accession>A0A2A2HA27</accession>
<dbReference type="InterPro" id="IPR011991">
    <property type="entry name" value="ArsR-like_HTH"/>
</dbReference>
<protein>
    <submittedName>
        <fullName evidence="2">Transcriptional regulator</fullName>
    </submittedName>
</protein>
<keyword evidence="3" id="KW-1185">Reference proteome</keyword>
<dbReference type="RefSeq" id="WP_069583558.1">
    <property type="nucleotide sequence ID" value="NZ_LMVM01000001.1"/>
</dbReference>
<feature type="domain" description="HVO-A0261-like N-terminal" evidence="1">
    <location>
        <begin position="118"/>
        <end position="180"/>
    </location>
</feature>